<dbReference type="Proteomes" id="UP000001812">
    <property type="component" value="Chromosome I"/>
</dbReference>
<proteinExistence type="predicted"/>
<evidence type="ECO:0000256" key="1">
    <source>
        <dbReference type="SAM" id="MobiDB-lite"/>
    </source>
</evidence>
<reference evidence="2" key="1">
    <citation type="submission" date="2009-05" db="EMBL/GenBank/DDBJ databases">
        <authorList>
            <person name="Harkins D.M."/>
            <person name="DeShazer D."/>
            <person name="Woods D.E."/>
            <person name="Brinkac L.M."/>
            <person name="Brown K.A."/>
            <person name="Hung G.C."/>
            <person name="Tuanyok A."/>
            <person name="Zhang B."/>
            <person name="Nierman W.C."/>
        </authorList>
    </citation>
    <scope>NUCLEOTIDE SEQUENCE [LARGE SCALE GENOMIC DNA]</scope>
    <source>
        <strain evidence="2">1710a</strain>
    </source>
</reference>
<sequence length="101" mass="11400">MLNGLLMNFGTDVFRFSRRPTTSLAPVFAHARVRATTAHESTEHVERQERQALRIWRAPAVDESSALPRIDEQPALRAASARRAAPQHLDPRRENVARGAY</sequence>
<organism evidence="2">
    <name type="scientific">Burkholderia pseudomallei 1710a</name>
    <dbReference type="NCBI Taxonomy" id="320371"/>
    <lineage>
        <taxon>Bacteria</taxon>
        <taxon>Pseudomonadati</taxon>
        <taxon>Pseudomonadota</taxon>
        <taxon>Betaproteobacteria</taxon>
        <taxon>Burkholderiales</taxon>
        <taxon>Burkholderiaceae</taxon>
        <taxon>Burkholderia</taxon>
        <taxon>pseudomallei group</taxon>
    </lineage>
</organism>
<feature type="region of interest" description="Disordered" evidence="1">
    <location>
        <begin position="76"/>
        <end position="101"/>
    </location>
</feature>
<name>A0A0E1WAK7_BURPE</name>
<gene>
    <name evidence="2" type="ORF">BURPS1710A_2042</name>
</gene>
<dbReference type="AlphaFoldDB" id="A0A0E1WAK7"/>
<feature type="compositionally biased region" description="Basic and acidic residues" evidence="1">
    <location>
        <begin position="89"/>
        <end position="101"/>
    </location>
</feature>
<dbReference type="HOGENOM" id="CLU_2286213_0_0_4"/>
<dbReference type="RefSeq" id="WP_004526757.1">
    <property type="nucleotide sequence ID" value="NZ_CM000832.1"/>
</dbReference>
<dbReference type="EMBL" id="CM000832">
    <property type="protein sequence ID" value="EET06582.1"/>
    <property type="molecule type" value="Genomic_DNA"/>
</dbReference>
<accession>A0A0E1WAK7</accession>
<protein>
    <submittedName>
        <fullName evidence="2">Uncharacterized protein</fullName>
    </submittedName>
</protein>
<evidence type="ECO:0000313" key="2">
    <source>
        <dbReference type="EMBL" id="EET06582.1"/>
    </source>
</evidence>